<accession>A0A3B1CM87</accession>
<feature type="transmembrane region" description="Helical" evidence="6">
    <location>
        <begin position="35"/>
        <end position="63"/>
    </location>
</feature>
<dbReference type="AlphaFoldDB" id="A0A3B1CM87"/>
<evidence type="ECO:0000313" key="8">
    <source>
        <dbReference type="EMBL" id="VAX27611.1"/>
    </source>
</evidence>
<dbReference type="GO" id="GO:0005886">
    <property type="term" value="C:plasma membrane"/>
    <property type="evidence" value="ECO:0007669"/>
    <property type="project" value="InterPro"/>
</dbReference>
<proteinExistence type="predicted"/>
<feature type="coiled-coil region" evidence="5">
    <location>
        <begin position="69"/>
        <end position="96"/>
    </location>
</feature>
<evidence type="ECO:0000256" key="1">
    <source>
        <dbReference type="ARBA" id="ARBA00022475"/>
    </source>
</evidence>
<evidence type="ECO:0000256" key="4">
    <source>
        <dbReference type="ARBA" id="ARBA00023136"/>
    </source>
</evidence>
<keyword evidence="1" id="KW-1003">Cell membrane</keyword>
<protein>
    <recommendedName>
        <fullName evidence="7">Lipopolysaccharide assembly protein A domain-containing protein</fullName>
    </recommendedName>
</protein>
<evidence type="ECO:0000259" key="7">
    <source>
        <dbReference type="Pfam" id="PF06305"/>
    </source>
</evidence>
<keyword evidence="5" id="KW-0175">Coiled coil</keyword>
<keyword evidence="4 6" id="KW-0472">Membrane</keyword>
<reference evidence="8" key="1">
    <citation type="submission" date="2018-06" db="EMBL/GenBank/DDBJ databases">
        <authorList>
            <person name="Zhirakovskaya E."/>
        </authorList>
    </citation>
    <scope>NUCLEOTIDE SEQUENCE</scope>
</reference>
<gene>
    <name evidence="8" type="ORF">MNBD_NITROSPIRAE02-1226</name>
</gene>
<sequence>MQFFILLAIIIAMALVVFAVQNATAVTLTFLAWEFSGSLAVILALTFAAGVLTGIFLSAPTWLRKSKEGRVQKRRIQELERELSKSTEKQGKTEVD</sequence>
<name>A0A3B1CM87_9ZZZZ</name>
<evidence type="ECO:0000256" key="2">
    <source>
        <dbReference type="ARBA" id="ARBA00022692"/>
    </source>
</evidence>
<dbReference type="PANTHER" id="PTHR41335">
    <property type="entry name" value="MEMBRANE PROTEIN-RELATED"/>
    <property type="match status" value="1"/>
</dbReference>
<dbReference type="EMBL" id="UOGH01000052">
    <property type="protein sequence ID" value="VAX27611.1"/>
    <property type="molecule type" value="Genomic_DNA"/>
</dbReference>
<evidence type="ECO:0000256" key="6">
    <source>
        <dbReference type="SAM" id="Phobius"/>
    </source>
</evidence>
<evidence type="ECO:0000256" key="5">
    <source>
        <dbReference type="SAM" id="Coils"/>
    </source>
</evidence>
<keyword evidence="2 6" id="KW-0812">Transmembrane</keyword>
<dbReference type="Pfam" id="PF06305">
    <property type="entry name" value="LapA_dom"/>
    <property type="match status" value="1"/>
</dbReference>
<dbReference type="PANTHER" id="PTHR41335:SF1">
    <property type="entry name" value="MEMBRANE PROTEIN"/>
    <property type="match status" value="1"/>
</dbReference>
<dbReference type="InterPro" id="IPR010445">
    <property type="entry name" value="LapA_dom"/>
</dbReference>
<feature type="domain" description="Lipopolysaccharide assembly protein A" evidence="7">
    <location>
        <begin position="21"/>
        <end position="83"/>
    </location>
</feature>
<evidence type="ECO:0000256" key="3">
    <source>
        <dbReference type="ARBA" id="ARBA00022989"/>
    </source>
</evidence>
<keyword evidence="3 6" id="KW-1133">Transmembrane helix</keyword>
<organism evidence="8">
    <name type="scientific">hydrothermal vent metagenome</name>
    <dbReference type="NCBI Taxonomy" id="652676"/>
    <lineage>
        <taxon>unclassified sequences</taxon>
        <taxon>metagenomes</taxon>
        <taxon>ecological metagenomes</taxon>
    </lineage>
</organism>